<feature type="region of interest" description="Disordered" evidence="1">
    <location>
        <begin position="567"/>
        <end position="713"/>
    </location>
</feature>
<feature type="compositionally biased region" description="Basic and acidic residues" evidence="1">
    <location>
        <begin position="1942"/>
        <end position="1956"/>
    </location>
</feature>
<feature type="region of interest" description="Disordered" evidence="1">
    <location>
        <begin position="1733"/>
        <end position="1752"/>
    </location>
</feature>
<dbReference type="Proteomes" id="UP000008153">
    <property type="component" value="Chromosome 8"/>
</dbReference>
<feature type="region of interest" description="Disordered" evidence="1">
    <location>
        <begin position="440"/>
        <end position="484"/>
    </location>
</feature>
<gene>
    <name evidence="2" type="ORF">LINJ_08_0430</name>
</gene>
<feature type="region of interest" description="Disordered" evidence="1">
    <location>
        <begin position="1497"/>
        <end position="1525"/>
    </location>
</feature>
<feature type="region of interest" description="Disordered" evidence="1">
    <location>
        <begin position="1"/>
        <end position="108"/>
    </location>
</feature>
<feature type="region of interest" description="Disordered" evidence="1">
    <location>
        <begin position="1538"/>
        <end position="1570"/>
    </location>
</feature>
<evidence type="ECO:0000313" key="3">
    <source>
        <dbReference type="Proteomes" id="UP000008153"/>
    </source>
</evidence>
<feature type="compositionally biased region" description="Gly residues" evidence="1">
    <location>
        <begin position="632"/>
        <end position="645"/>
    </location>
</feature>
<feature type="compositionally biased region" description="Basic residues" evidence="1">
    <location>
        <begin position="1957"/>
        <end position="1970"/>
    </location>
</feature>
<feature type="compositionally biased region" description="Low complexity" evidence="1">
    <location>
        <begin position="99"/>
        <end position="108"/>
    </location>
</feature>
<feature type="compositionally biased region" description="Polar residues" evidence="1">
    <location>
        <begin position="1499"/>
        <end position="1512"/>
    </location>
</feature>
<feature type="compositionally biased region" description="Low complexity" evidence="1">
    <location>
        <begin position="597"/>
        <end position="611"/>
    </location>
</feature>
<dbReference type="InParanoid" id="A4HTJ1"/>
<dbReference type="RefSeq" id="XP_001463382.1">
    <property type="nucleotide sequence ID" value="XM_001463345.1"/>
</dbReference>
<dbReference type="KEGG" id="lif:LINJ_08_0430"/>
<dbReference type="eggNOG" id="ENOG502QW44">
    <property type="taxonomic scope" value="Eukaryota"/>
</dbReference>
<dbReference type="STRING" id="5671.A4HTJ1"/>
<feature type="compositionally biased region" description="Low complexity" evidence="1">
    <location>
        <begin position="791"/>
        <end position="809"/>
    </location>
</feature>
<feature type="region of interest" description="Disordered" evidence="1">
    <location>
        <begin position="910"/>
        <end position="945"/>
    </location>
</feature>
<evidence type="ECO:0000256" key="1">
    <source>
        <dbReference type="SAM" id="MobiDB-lite"/>
    </source>
</evidence>
<feature type="compositionally biased region" description="Gly residues" evidence="1">
    <location>
        <begin position="447"/>
        <end position="456"/>
    </location>
</feature>
<feature type="region of interest" description="Disordered" evidence="1">
    <location>
        <begin position="1411"/>
        <end position="1432"/>
    </location>
</feature>
<dbReference type="VEuPathDB" id="TriTrypDB:LINF_080009300"/>
<evidence type="ECO:0000313" key="2">
    <source>
        <dbReference type="EMBL" id="CAM65742.1"/>
    </source>
</evidence>
<protein>
    <submittedName>
        <fullName evidence="2">Uncharacterized protein</fullName>
    </submittedName>
</protein>
<name>A4HTJ1_LEIIN</name>
<reference evidence="2 3" key="2">
    <citation type="journal article" date="2011" name="Genome Res.">
        <title>Chromosome and gene copy number variation allow major structural change between species and strains of Leishmania.</title>
        <authorList>
            <person name="Rogers M.B."/>
            <person name="Hilley J.D."/>
            <person name="Dickens N.J."/>
            <person name="Wilkes J."/>
            <person name="Bates P.A."/>
            <person name="Depledge D.P."/>
            <person name="Harris D."/>
            <person name="Her Y."/>
            <person name="Herzyk P."/>
            <person name="Imamura H."/>
            <person name="Otto T.D."/>
            <person name="Sanders M."/>
            <person name="Seeger K."/>
            <person name="Dujardin J.C."/>
            <person name="Berriman M."/>
            <person name="Smith D.F."/>
            <person name="Hertz-Fowler C."/>
            <person name="Mottram J.C."/>
        </authorList>
    </citation>
    <scope>NUCLEOTIDE SEQUENCE [LARGE SCALE GENOMIC DNA]</scope>
    <source>
        <strain evidence="2 3">JPCM5</strain>
    </source>
</reference>
<dbReference type="EMBL" id="FR796440">
    <property type="protein sequence ID" value="CAM65742.1"/>
    <property type="molecule type" value="Genomic_DNA"/>
</dbReference>
<dbReference type="AlphaFoldDB" id="A4HTJ1"/>
<dbReference type="GeneID" id="5066791"/>
<proteinExistence type="predicted"/>
<feature type="region of interest" description="Disordered" evidence="1">
    <location>
        <begin position="735"/>
        <end position="813"/>
    </location>
</feature>
<accession>A4HTJ1</accession>
<keyword evidence="3" id="KW-1185">Reference proteome</keyword>
<feature type="compositionally biased region" description="Low complexity" evidence="1">
    <location>
        <begin position="767"/>
        <end position="781"/>
    </location>
</feature>
<dbReference type="OMA" id="ARGQYGF"/>
<feature type="compositionally biased region" description="Basic and acidic residues" evidence="1">
    <location>
        <begin position="1"/>
        <end position="32"/>
    </location>
</feature>
<feature type="compositionally biased region" description="Gly residues" evidence="1">
    <location>
        <begin position="1971"/>
        <end position="1984"/>
    </location>
</feature>
<feature type="region of interest" description="Disordered" evidence="1">
    <location>
        <begin position="499"/>
        <end position="527"/>
    </location>
</feature>
<organism evidence="2 3">
    <name type="scientific">Leishmania infantum</name>
    <dbReference type="NCBI Taxonomy" id="5671"/>
    <lineage>
        <taxon>Eukaryota</taxon>
        <taxon>Discoba</taxon>
        <taxon>Euglenozoa</taxon>
        <taxon>Kinetoplastea</taxon>
        <taxon>Metakinetoplastina</taxon>
        <taxon>Trypanosomatida</taxon>
        <taxon>Trypanosomatidae</taxon>
        <taxon>Leishmaniinae</taxon>
        <taxon>Leishmania</taxon>
    </lineage>
</organism>
<sequence length="1984" mass="212079">MYNFHKRADAPTRVEGDAGAHGANDVHDDERSSAGPQAMAEDDGHDAQRQGRAYGHSAESRVGDYADGLGAPVAGNGEGYGDYGQEDPGGYDMTSYPAQGSDNQQQQQQQAYMQPQVYGQGAEARGEGEDDAPMFADYRGPIDGERAERYNRRLQQQKQYDDIPMPPDDADPQEVFTYYRKLIGLVHFVPPRHWREIRFDLPANVAELRLYPQRRERVQDREPIRPTSCIAISLKGMLPENTTPSEYAAQMVQYMFDLLNYQNASTAITELRFVKKGTELLQMVVTLGKDIRLAGRVLTELQAAGLRAYYGKPVFEFPPNATFQVVDYRRTLHDGKGISAEDVTFLLEPIRQYNTVDINVIEGYEPGVFYAPVKRPETVYSFLWNYFCSYKFQSDLFRRYGVLVTMAQCPHEFLQKGIPYHIQKQQLEEKIRAELQRKGMEKREYDGSGGGVGAGGVDDDDDSDDGMNGGADEATGEGPPPAWAANAADEIDIFGSSTPASRVQKKQQQQQPTSAAASDPFGYGSGSSRAAATAAAAATANTVATAITFVDEDGLEDVDALLQQYNAVTEPPPSAGKKKEAAAKGRKGKETTSAASAATVDGGAVGEDGVAPSDTGPQGGACILPPPSVEGAGWGGGHGSYGGDPYGSLPGYAPEQGAHGYPPPPQYYPSSGPYGGAGRGAPPESYYDGYQGVAPLPRAAPYPSVAQRSSSSYAAPPYAYRDRSAIGTAADALPVTAAGGSGAPSAYPLLVDEADDEQDVIQHPLPQEQQQQQQSSALWSGDGSGGGYGNLDGQQPQQLPSSSQAIAPAPHEKDMLLSWSMDEGLAHSSGPGYAATGVFSPLPPHRTQQGHVNAFLPEGEEVGGMQGYGSNWSAFSDSQQQQQQQLNAYEAGAAVGGVLGDYDPTLPSYYAGGDGSSYPPPPPQAAAPWSHADSNSGAPLRYGEPMPMPVPMPMPMPPHVREAAEIAADLEERIQAAFPATWATASAASAQPFLLDGEVLEGQDLQSTSEESNCVLEHIPDAAAAAVADLPAPTTEIEELLSFLQRNVSLVGRLLHKTTTTTVEQAAEVAVFRARVARALLIGATMTVEESGSPATPEAIRAAWERRAADGGEVPASPAAANDGEAGEPAEGEAAPAETQLPALLPYLLRTSAGVDLAMLLAFHYPRAFSRRFLPYAPAYLFDENVVRVVVATALRRDAQAANVLVRHVLAHWCPLAQWLLRVAHHKAAEKRNGGEASAAVVAAGESGSTTAAMKHLVSSIGSSMDTVLAALSPAQREFCRASNDACNYVDAFAEAMHATGVHDPAEDSGALPLLWGPDGALYRSLVRLYVNADVCDGAKVALRMLCCGRFSSSATSTSLASAEVCLTRDHYYYCIVLLSRSHTAPVLSRETAAFCGAFLKLLELQHTRWQQQQQRPATEGGGNATRAPSVGEKEAEQLLDTAFKAMQTIDVYTTLRDAYLAVEVPITRFESVLARLSPAEPSAKLQLQVPTLAEWYDGSNSNSGKGKTNAGQPPRKRGTEAPAIPSIFYYRAPSRRNARWNQPQQQQPQVSHATLNASGAGGGSGPTSIASRWRQEWTAAMRTYPPSGVPFTALPEGWTSQPSREHGHYCFTPPAPASSTDGAAAPVTAPTYKHPMDGKEYPVTPQALLLQGAAAGGSTSSVTLDQVRTRANAMHAEEAAAIGLPPPAELTAAAAEAWASDQRRRNVFLDIATMELLGIKYRPSGRAHTVAADAASTSGVKRGRDAGATAPTPEQLQQLLAKAIARSYPAVGAPYPVVSRGWAVYLNSARGQYGFKGPNSGPSQPPLFVHPKTRKHYFVSPQAFAQQRKVNLDVVARDAGVEKKDVESWMADQRIRHAAIDAAVVKLIPITYSDVDKAMEENAAVEVAGDSAAAPPVSSSRDRDHQNQHTSSSRRRSEREGHGSNSGRKRRRYEGGGSDASHSDDDKRENGDGSRGRRRRRDRSPRRRGGNGGGGGGGNRCRR</sequence>
<feature type="region of interest" description="Disordered" evidence="1">
    <location>
        <begin position="1889"/>
        <end position="1984"/>
    </location>
</feature>
<reference evidence="2 3" key="1">
    <citation type="journal article" date="2007" name="Nat. Genet.">
        <title>Comparative genomic analysis of three Leishmania species that cause diverse human disease.</title>
        <authorList>
            <person name="Peacock C.S."/>
            <person name="Seeger K."/>
            <person name="Harris D."/>
            <person name="Murphy L."/>
            <person name="Ruiz J.C."/>
            <person name="Quail M.A."/>
            <person name="Peters N."/>
            <person name="Adlem E."/>
            <person name="Tivey A."/>
            <person name="Aslett M."/>
            <person name="Kerhornou A."/>
            <person name="Ivens A."/>
            <person name="Fraser A."/>
            <person name="Rajandream M.A."/>
            <person name="Carver T."/>
            <person name="Norbertczak H."/>
            <person name="Chillingworth T."/>
            <person name="Hance Z."/>
            <person name="Jagels K."/>
            <person name="Moule S."/>
            <person name="Ormond D."/>
            <person name="Rutter S."/>
            <person name="Squares R."/>
            <person name="Whitehead S."/>
            <person name="Rabbinowitsch E."/>
            <person name="Arrowsmith C."/>
            <person name="White B."/>
            <person name="Thurston S."/>
            <person name="Bringaud F."/>
            <person name="Baldauf S.L."/>
            <person name="Faulconbridge A."/>
            <person name="Jeffares D."/>
            <person name="Depledge D.P."/>
            <person name="Oyola S.O."/>
            <person name="Hilley J.D."/>
            <person name="Brito L.O."/>
            <person name="Tosi L.R."/>
            <person name="Barrell B."/>
            <person name="Cruz A.K."/>
            <person name="Mottram J.C."/>
            <person name="Smith D.F."/>
            <person name="Berriman M."/>
        </authorList>
    </citation>
    <scope>NUCLEOTIDE SEQUENCE [LARGE SCALE GENOMIC DNA]</scope>
    <source>
        <strain evidence="2 3">JPCM5</strain>
    </source>
</reference>
<feature type="region of interest" description="Disordered" evidence="1">
    <location>
        <begin position="1111"/>
        <end position="1135"/>
    </location>
</feature>